<dbReference type="Pfam" id="PF13474">
    <property type="entry name" value="SnoaL_3"/>
    <property type="match status" value="1"/>
</dbReference>
<dbReference type="GO" id="GO:0005886">
    <property type="term" value="C:plasma membrane"/>
    <property type="evidence" value="ECO:0007669"/>
    <property type="project" value="TreeGrafter"/>
</dbReference>
<dbReference type="InterPro" id="IPR029787">
    <property type="entry name" value="Nucleotide_cyclase"/>
</dbReference>
<dbReference type="InterPro" id="IPR000160">
    <property type="entry name" value="GGDEF_dom"/>
</dbReference>
<reference evidence="6" key="1">
    <citation type="submission" date="2016-10" db="EMBL/GenBank/DDBJ databases">
        <authorList>
            <person name="Varghese N."/>
            <person name="Submissions S."/>
        </authorList>
    </citation>
    <scope>NUCLEOTIDE SEQUENCE [LARGE SCALE GENOMIC DNA]</scope>
    <source>
        <strain evidence="6">DSM 241</strain>
    </source>
</reference>
<dbReference type="Gene3D" id="3.10.450.50">
    <property type="match status" value="1"/>
</dbReference>
<dbReference type="CDD" id="cd01949">
    <property type="entry name" value="GGDEF"/>
    <property type="match status" value="1"/>
</dbReference>
<feature type="domain" description="GGDEF" evidence="4">
    <location>
        <begin position="208"/>
        <end position="337"/>
    </location>
</feature>
<dbReference type="STRING" id="1396821.SAMN05444515_1055"/>
<dbReference type="OrthoDB" id="9812260at2"/>
<comment type="catalytic activity">
    <reaction evidence="3">
        <text>2 GTP = 3',3'-c-di-GMP + 2 diphosphate</text>
        <dbReference type="Rhea" id="RHEA:24898"/>
        <dbReference type="ChEBI" id="CHEBI:33019"/>
        <dbReference type="ChEBI" id="CHEBI:37565"/>
        <dbReference type="ChEBI" id="CHEBI:58805"/>
        <dbReference type="EC" id="2.7.7.65"/>
    </reaction>
</comment>
<dbReference type="PROSITE" id="PS50887">
    <property type="entry name" value="GGDEF"/>
    <property type="match status" value="1"/>
</dbReference>
<gene>
    <name evidence="5" type="ORF">SAMN05444515_1055</name>
</gene>
<dbReference type="PANTHER" id="PTHR45138">
    <property type="entry name" value="REGULATORY COMPONENTS OF SENSORY TRANSDUCTION SYSTEM"/>
    <property type="match status" value="1"/>
</dbReference>
<dbReference type="EMBL" id="FOAA01000005">
    <property type="protein sequence ID" value="SEK77052.1"/>
    <property type="molecule type" value="Genomic_DNA"/>
</dbReference>
<dbReference type="Gene3D" id="3.30.70.270">
    <property type="match status" value="1"/>
</dbReference>
<name>A0A1H7JRA7_9GAMM</name>
<dbReference type="InterPro" id="IPR043128">
    <property type="entry name" value="Rev_trsase/Diguanyl_cyclase"/>
</dbReference>
<organism evidence="5 6">
    <name type="scientific">Ectothiorhodospira marina</name>
    <dbReference type="NCBI Taxonomy" id="1396821"/>
    <lineage>
        <taxon>Bacteria</taxon>
        <taxon>Pseudomonadati</taxon>
        <taxon>Pseudomonadota</taxon>
        <taxon>Gammaproteobacteria</taxon>
        <taxon>Chromatiales</taxon>
        <taxon>Ectothiorhodospiraceae</taxon>
        <taxon>Ectothiorhodospira</taxon>
    </lineage>
</organism>
<dbReference type="GO" id="GO:0043709">
    <property type="term" value="P:cell adhesion involved in single-species biofilm formation"/>
    <property type="evidence" value="ECO:0007669"/>
    <property type="project" value="TreeGrafter"/>
</dbReference>
<dbReference type="FunFam" id="3.30.70.270:FF:000001">
    <property type="entry name" value="Diguanylate cyclase domain protein"/>
    <property type="match status" value="1"/>
</dbReference>
<evidence type="ECO:0000256" key="1">
    <source>
        <dbReference type="ARBA" id="ARBA00001946"/>
    </source>
</evidence>
<evidence type="ECO:0000256" key="2">
    <source>
        <dbReference type="ARBA" id="ARBA00012528"/>
    </source>
</evidence>
<dbReference type="SUPFAM" id="SSF54427">
    <property type="entry name" value="NTF2-like"/>
    <property type="match status" value="1"/>
</dbReference>
<dbReference type="InterPro" id="IPR032710">
    <property type="entry name" value="NTF2-like_dom_sf"/>
</dbReference>
<sequence length="339" mass="38401">MTGAKGIEQELRAALEAYLTSYLTRWDLQKAVALFSPTIHGVGTGHDEFVPERRVFLEIYERDFRQAPNAIVWEQSRLQVAVLSDTVGITTCELHLHTQIQGQEIHLNNLRQSLVWKRHESGRWVIEHLHISFPSTEHGQDESYPNKELEARNRVLARLVEKRTAQLREALEEQRQLANTDRLTGMNNRPRIEELASTEFLGAQRYGYPVSSILVDVDWFKRINDQHGHLIGDSVLKAFADIITARLRAVDHAGRWGGEEFLIICPHIGIEGALALARGLRETIAAHPFPKIGPWTASIGVSQYRPGETLQDFFGRTDAALYRAKELGRNRVEVAPNGP</sequence>
<dbReference type="NCBIfam" id="TIGR00254">
    <property type="entry name" value="GGDEF"/>
    <property type="match status" value="1"/>
</dbReference>
<dbReference type="AlphaFoldDB" id="A0A1H7JRA7"/>
<dbReference type="PANTHER" id="PTHR45138:SF9">
    <property type="entry name" value="DIGUANYLATE CYCLASE DGCM-RELATED"/>
    <property type="match status" value="1"/>
</dbReference>
<evidence type="ECO:0000313" key="5">
    <source>
        <dbReference type="EMBL" id="SEK77052.1"/>
    </source>
</evidence>
<proteinExistence type="predicted"/>
<dbReference type="GO" id="GO:1902201">
    <property type="term" value="P:negative regulation of bacterial-type flagellum-dependent cell motility"/>
    <property type="evidence" value="ECO:0007669"/>
    <property type="project" value="TreeGrafter"/>
</dbReference>
<dbReference type="InterPro" id="IPR037401">
    <property type="entry name" value="SnoaL-like"/>
</dbReference>
<comment type="cofactor">
    <cofactor evidence="1">
        <name>Mg(2+)</name>
        <dbReference type="ChEBI" id="CHEBI:18420"/>
    </cofactor>
</comment>
<keyword evidence="6" id="KW-1185">Reference proteome</keyword>
<accession>A0A1H7JRA7</accession>
<dbReference type="EC" id="2.7.7.65" evidence="2"/>
<evidence type="ECO:0000313" key="6">
    <source>
        <dbReference type="Proteomes" id="UP000199256"/>
    </source>
</evidence>
<evidence type="ECO:0000259" key="4">
    <source>
        <dbReference type="PROSITE" id="PS50887"/>
    </source>
</evidence>
<protein>
    <recommendedName>
        <fullName evidence="2">diguanylate cyclase</fullName>
        <ecNumber evidence="2">2.7.7.65</ecNumber>
    </recommendedName>
</protein>
<dbReference type="SUPFAM" id="SSF55073">
    <property type="entry name" value="Nucleotide cyclase"/>
    <property type="match status" value="1"/>
</dbReference>
<dbReference type="InterPro" id="IPR050469">
    <property type="entry name" value="Diguanylate_Cyclase"/>
</dbReference>
<dbReference type="RefSeq" id="WP_090252113.1">
    <property type="nucleotide sequence ID" value="NZ_FOAA01000005.1"/>
</dbReference>
<dbReference type="Pfam" id="PF00990">
    <property type="entry name" value="GGDEF"/>
    <property type="match status" value="1"/>
</dbReference>
<evidence type="ECO:0000256" key="3">
    <source>
        <dbReference type="ARBA" id="ARBA00034247"/>
    </source>
</evidence>
<dbReference type="GO" id="GO:0052621">
    <property type="term" value="F:diguanylate cyclase activity"/>
    <property type="evidence" value="ECO:0007669"/>
    <property type="project" value="UniProtKB-EC"/>
</dbReference>
<dbReference type="SMART" id="SM00267">
    <property type="entry name" value="GGDEF"/>
    <property type="match status" value="1"/>
</dbReference>
<dbReference type="Proteomes" id="UP000199256">
    <property type="component" value="Unassembled WGS sequence"/>
</dbReference>